<evidence type="ECO:0000313" key="1">
    <source>
        <dbReference type="EMBL" id="JAD62237.1"/>
    </source>
</evidence>
<reference evidence="1" key="1">
    <citation type="submission" date="2014-09" db="EMBL/GenBank/DDBJ databases">
        <authorList>
            <person name="Magalhaes I.L.F."/>
            <person name="Oliveira U."/>
            <person name="Santos F.R."/>
            <person name="Vidigal T.H.D.A."/>
            <person name="Brescovit A.D."/>
            <person name="Santos A.J."/>
        </authorList>
    </citation>
    <scope>NUCLEOTIDE SEQUENCE</scope>
    <source>
        <tissue evidence="1">Shoot tissue taken approximately 20 cm above the soil surface</tissue>
    </source>
</reference>
<protein>
    <submittedName>
        <fullName evidence="1">Uncharacterized protein</fullName>
    </submittedName>
</protein>
<accession>A0A0A9BSH9</accession>
<sequence>MASINDINMKFVAGQTYHFEDLKSFTELALSEYSTDQY</sequence>
<reference evidence="1" key="2">
    <citation type="journal article" date="2015" name="Data Brief">
        <title>Shoot transcriptome of the giant reed, Arundo donax.</title>
        <authorList>
            <person name="Barrero R.A."/>
            <person name="Guerrero F.D."/>
            <person name="Moolhuijzen P."/>
            <person name="Goolsby J.A."/>
            <person name="Tidwell J."/>
            <person name="Bellgard S.E."/>
            <person name="Bellgard M.I."/>
        </authorList>
    </citation>
    <scope>NUCLEOTIDE SEQUENCE</scope>
    <source>
        <tissue evidence="1">Shoot tissue taken approximately 20 cm above the soil surface</tissue>
    </source>
</reference>
<organism evidence="1">
    <name type="scientific">Arundo donax</name>
    <name type="common">Giant reed</name>
    <name type="synonym">Donax arundinaceus</name>
    <dbReference type="NCBI Taxonomy" id="35708"/>
    <lineage>
        <taxon>Eukaryota</taxon>
        <taxon>Viridiplantae</taxon>
        <taxon>Streptophyta</taxon>
        <taxon>Embryophyta</taxon>
        <taxon>Tracheophyta</taxon>
        <taxon>Spermatophyta</taxon>
        <taxon>Magnoliopsida</taxon>
        <taxon>Liliopsida</taxon>
        <taxon>Poales</taxon>
        <taxon>Poaceae</taxon>
        <taxon>PACMAD clade</taxon>
        <taxon>Arundinoideae</taxon>
        <taxon>Arundineae</taxon>
        <taxon>Arundo</taxon>
    </lineage>
</organism>
<name>A0A0A9BSH9_ARUDO</name>
<proteinExistence type="predicted"/>
<dbReference type="AlphaFoldDB" id="A0A0A9BSH9"/>
<dbReference type="EMBL" id="GBRH01235658">
    <property type="protein sequence ID" value="JAD62237.1"/>
    <property type="molecule type" value="Transcribed_RNA"/>
</dbReference>